<feature type="compositionally biased region" description="Low complexity" evidence="1">
    <location>
        <begin position="22"/>
        <end position="49"/>
    </location>
</feature>
<evidence type="ECO:0000313" key="3">
    <source>
        <dbReference type="Proteomes" id="UP001500218"/>
    </source>
</evidence>
<dbReference type="EMBL" id="BAAALT010000039">
    <property type="protein sequence ID" value="GAA1795322.1"/>
    <property type="molecule type" value="Genomic_DNA"/>
</dbReference>
<evidence type="ECO:0000313" key="2">
    <source>
        <dbReference type="EMBL" id="GAA1795322.1"/>
    </source>
</evidence>
<feature type="region of interest" description="Disordered" evidence="1">
    <location>
        <begin position="1"/>
        <end position="49"/>
    </location>
</feature>
<protein>
    <submittedName>
        <fullName evidence="2">Uncharacterized protein</fullName>
    </submittedName>
</protein>
<dbReference type="SUPFAM" id="SSF51445">
    <property type="entry name" value="(Trans)glycosidases"/>
    <property type="match status" value="1"/>
</dbReference>
<comment type="caution">
    <text evidence="2">The sequence shown here is derived from an EMBL/GenBank/DDBJ whole genome shotgun (WGS) entry which is preliminary data.</text>
</comment>
<evidence type="ECO:0000256" key="1">
    <source>
        <dbReference type="SAM" id="MobiDB-lite"/>
    </source>
</evidence>
<dbReference type="Gene3D" id="3.20.20.80">
    <property type="entry name" value="Glycosidases"/>
    <property type="match status" value="1"/>
</dbReference>
<organism evidence="2 3">
    <name type="scientific">Luedemannella flava</name>
    <dbReference type="NCBI Taxonomy" id="349316"/>
    <lineage>
        <taxon>Bacteria</taxon>
        <taxon>Bacillati</taxon>
        <taxon>Actinomycetota</taxon>
        <taxon>Actinomycetes</taxon>
        <taxon>Micromonosporales</taxon>
        <taxon>Micromonosporaceae</taxon>
        <taxon>Luedemannella</taxon>
    </lineage>
</organism>
<gene>
    <name evidence="2" type="ORF">GCM10009682_16320</name>
</gene>
<sequence length="149" mass="15778">MPTASGRPSARERPTSAYQIEGAVAADGRAPPRAARTATRTAGGSTRCTAAATRPIGLNYYFRQVVTADPAGSAPRAAQVSSPDWTLTDMGWEVYADGLEQLPLRLTEKSARAASTSPRTAPPGPTPSPPTARSRTRTAWPTSRSTWRP</sequence>
<proteinExistence type="predicted"/>
<dbReference type="Proteomes" id="UP001500218">
    <property type="component" value="Unassembled WGS sequence"/>
</dbReference>
<keyword evidence="3" id="KW-1185">Reference proteome</keyword>
<feature type="region of interest" description="Disordered" evidence="1">
    <location>
        <begin position="106"/>
        <end position="149"/>
    </location>
</feature>
<feature type="compositionally biased region" description="Low complexity" evidence="1">
    <location>
        <begin position="131"/>
        <end position="149"/>
    </location>
</feature>
<feature type="compositionally biased region" description="Pro residues" evidence="1">
    <location>
        <begin position="120"/>
        <end position="130"/>
    </location>
</feature>
<dbReference type="InterPro" id="IPR017853">
    <property type="entry name" value="GH"/>
</dbReference>
<name>A0ABP4XUK2_9ACTN</name>
<reference evidence="3" key="1">
    <citation type="journal article" date="2019" name="Int. J. Syst. Evol. Microbiol.">
        <title>The Global Catalogue of Microorganisms (GCM) 10K type strain sequencing project: providing services to taxonomists for standard genome sequencing and annotation.</title>
        <authorList>
            <consortium name="The Broad Institute Genomics Platform"/>
            <consortium name="The Broad Institute Genome Sequencing Center for Infectious Disease"/>
            <person name="Wu L."/>
            <person name="Ma J."/>
        </authorList>
    </citation>
    <scope>NUCLEOTIDE SEQUENCE [LARGE SCALE GENOMIC DNA]</scope>
    <source>
        <strain evidence="3">JCM 13250</strain>
    </source>
</reference>
<accession>A0ABP4XUK2</accession>